<dbReference type="Pfam" id="PF13692">
    <property type="entry name" value="Glyco_trans_1_4"/>
    <property type="match status" value="1"/>
</dbReference>
<evidence type="ECO:0000259" key="3">
    <source>
        <dbReference type="Pfam" id="PF13579"/>
    </source>
</evidence>
<gene>
    <name evidence="4" type="ORF">GA0070612_5494</name>
</gene>
<dbReference type="RefSeq" id="WP_157742618.1">
    <property type="nucleotide sequence ID" value="NZ_LT607409.1"/>
</dbReference>
<proteinExistence type="predicted"/>
<dbReference type="PANTHER" id="PTHR12526:SF636">
    <property type="entry name" value="BLL3647 PROTEIN"/>
    <property type="match status" value="1"/>
</dbReference>
<dbReference type="SUPFAM" id="SSF53756">
    <property type="entry name" value="UDP-Glycosyltransferase/glycogen phosphorylase"/>
    <property type="match status" value="1"/>
</dbReference>
<accession>A0A1C4YZ57</accession>
<keyword evidence="2 4" id="KW-0808">Transferase</keyword>
<dbReference type="EMBL" id="LT607409">
    <property type="protein sequence ID" value="SCF25974.1"/>
    <property type="molecule type" value="Genomic_DNA"/>
</dbReference>
<sequence length="407" mass="44227">MSTNRGGAGERPLRVLQVTSTAVGGDWFHDQVTGLARRGHEVCAVVPGEGPLTARLRAAGVRTEVVPMSGWRPRQLPRVAAAQLRLVRLIRRFRPDVVHGHLVKANIACRLASLAAPRPLLVNQIAGVVHLRSPLFNRIDRATLPRVDVLIGSCHAFADRYRQLGARTTTVSHYGCDVHRLDPTASGQPFRAEFGLAADTPTVGMLAHMYRSRLQAFQDIGFKGHEVFIDAAPRLLDRVPTAHLFVVGDEFTGDVGYRRRLEERAARLGVAERMHFTGRRTDVQDVLAGLDVAVTPSLEESASYATVEALLMERGVVASDVGGLPDTVQHGETGLLVPPADPGALADAVAELLEAPQQRAAMGRLGRDRCLHLFDIERTVADVEAIYRAALDGRPLPQSGRLSEVAR</sequence>
<dbReference type="InterPro" id="IPR028098">
    <property type="entry name" value="Glyco_trans_4-like_N"/>
</dbReference>
<dbReference type="PANTHER" id="PTHR12526">
    <property type="entry name" value="GLYCOSYLTRANSFERASE"/>
    <property type="match status" value="1"/>
</dbReference>
<evidence type="ECO:0000313" key="5">
    <source>
        <dbReference type="Proteomes" id="UP000198224"/>
    </source>
</evidence>
<keyword evidence="1" id="KW-0328">Glycosyltransferase</keyword>
<dbReference type="Pfam" id="PF13579">
    <property type="entry name" value="Glyco_trans_4_4"/>
    <property type="match status" value="1"/>
</dbReference>
<dbReference type="GO" id="GO:0016757">
    <property type="term" value="F:glycosyltransferase activity"/>
    <property type="evidence" value="ECO:0007669"/>
    <property type="project" value="UniProtKB-KW"/>
</dbReference>
<organism evidence="4 5">
    <name type="scientific">Micromonospora chokoriensis</name>
    <dbReference type="NCBI Taxonomy" id="356851"/>
    <lineage>
        <taxon>Bacteria</taxon>
        <taxon>Bacillati</taxon>
        <taxon>Actinomycetota</taxon>
        <taxon>Actinomycetes</taxon>
        <taxon>Micromonosporales</taxon>
        <taxon>Micromonosporaceae</taxon>
        <taxon>Micromonospora</taxon>
    </lineage>
</organism>
<dbReference type="Proteomes" id="UP000198224">
    <property type="component" value="Chromosome I"/>
</dbReference>
<keyword evidence="5" id="KW-1185">Reference proteome</keyword>
<reference evidence="5" key="1">
    <citation type="submission" date="2016-06" db="EMBL/GenBank/DDBJ databases">
        <authorList>
            <person name="Varghese N."/>
            <person name="Submissions Spin"/>
        </authorList>
    </citation>
    <scope>NUCLEOTIDE SEQUENCE [LARGE SCALE GENOMIC DNA]</scope>
    <source>
        <strain evidence="5">DSM 45160</strain>
    </source>
</reference>
<dbReference type="AlphaFoldDB" id="A0A1C4YZ57"/>
<evidence type="ECO:0000313" key="4">
    <source>
        <dbReference type="EMBL" id="SCF25974.1"/>
    </source>
</evidence>
<protein>
    <submittedName>
        <fullName evidence="4">Glycosyltransferase involved in cell wall bisynthesis</fullName>
    </submittedName>
</protein>
<evidence type="ECO:0000256" key="1">
    <source>
        <dbReference type="ARBA" id="ARBA00022676"/>
    </source>
</evidence>
<evidence type="ECO:0000256" key="2">
    <source>
        <dbReference type="ARBA" id="ARBA00022679"/>
    </source>
</evidence>
<dbReference type="Gene3D" id="3.40.50.2000">
    <property type="entry name" value="Glycogen Phosphorylase B"/>
    <property type="match status" value="2"/>
</dbReference>
<name>A0A1C4YZ57_9ACTN</name>
<feature type="domain" description="Glycosyltransferase subfamily 4-like N-terminal" evidence="3">
    <location>
        <begin position="29"/>
        <end position="169"/>
    </location>
</feature>
<dbReference type="CDD" id="cd03801">
    <property type="entry name" value="GT4_PimA-like"/>
    <property type="match status" value="1"/>
</dbReference>